<protein>
    <submittedName>
        <fullName evidence="2">Uncharacterized protein</fullName>
    </submittedName>
</protein>
<feature type="region of interest" description="Disordered" evidence="1">
    <location>
        <begin position="140"/>
        <end position="170"/>
    </location>
</feature>
<dbReference type="AlphaFoldDB" id="A0A1C7ME16"/>
<comment type="caution">
    <text evidence="2">The sequence shown here is derived from an EMBL/GenBank/DDBJ whole genome shotgun (WGS) entry which is preliminary data.</text>
</comment>
<evidence type="ECO:0000313" key="3">
    <source>
        <dbReference type="Proteomes" id="UP000092993"/>
    </source>
</evidence>
<keyword evidence="3" id="KW-1185">Reference proteome</keyword>
<organism evidence="2 3">
    <name type="scientific">Grifola frondosa</name>
    <name type="common">Maitake</name>
    <name type="synonym">Polyporus frondosus</name>
    <dbReference type="NCBI Taxonomy" id="5627"/>
    <lineage>
        <taxon>Eukaryota</taxon>
        <taxon>Fungi</taxon>
        <taxon>Dikarya</taxon>
        <taxon>Basidiomycota</taxon>
        <taxon>Agaricomycotina</taxon>
        <taxon>Agaricomycetes</taxon>
        <taxon>Polyporales</taxon>
        <taxon>Grifolaceae</taxon>
        <taxon>Grifola</taxon>
    </lineage>
</organism>
<evidence type="ECO:0000256" key="1">
    <source>
        <dbReference type="SAM" id="MobiDB-lite"/>
    </source>
</evidence>
<proteinExistence type="predicted"/>
<dbReference type="EMBL" id="LUGG01000005">
    <property type="protein sequence ID" value="OBZ74639.1"/>
    <property type="molecule type" value="Genomic_DNA"/>
</dbReference>
<dbReference type="Proteomes" id="UP000092993">
    <property type="component" value="Unassembled WGS sequence"/>
</dbReference>
<evidence type="ECO:0000313" key="2">
    <source>
        <dbReference type="EMBL" id="OBZ74639.1"/>
    </source>
</evidence>
<accession>A0A1C7ME16</accession>
<feature type="region of interest" description="Disordered" evidence="1">
    <location>
        <begin position="93"/>
        <end position="113"/>
    </location>
</feature>
<gene>
    <name evidence="2" type="ORF">A0H81_05612</name>
</gene>
<reference evidence="2 3" key="1">
    <citation type="submission" date="2016-03" db="EMBL/GenBank/DDBJ databases">
        <title>Whole genome sequencing of Grifola frondosa 9006-11.</title>
        <authorList>
            <person name="Min B."/>
            <person name="Park H."/>
            <person name="Kim J.-G."/>
            <person name="Cho H."/>
            <person name="Oh Y.-L."/>
            <person name="Kong W.-S."/>
            <person name="Choi I.-G."/>
        </authorList>
    </citation>
    <scope>NUCLEOTIDE SEQUENCE [LARGE SCALE GENOMIC DNA]</scope>
    <source>
        <strain evidence="2 3">9006-11</strain>
    </source>
</reference>
<sequence length="170" mass="18502">MADGGDVTQSVPQSCEVINYTLHNCHGILPIAPHIPDRLLASGAFEHIQARRLQTPIGDWHPESIFHAIRRDLCEVRTLVRAFGTAGCAVNTSNIRSDSPSSTSRLGSTLPWNPNSTLESEKYSLDIPLRGREYVRSRLAPLRGPVSPSPQSARKKNPLSIGNIISEGTG</sequence>
<name>A0A1C7ME16_GRIFR</name>